<dbReference type="RefSeq" id="WP_054535553.1">
    <property type="nucleotide sequence ID" value="NZ_LGKP01000025.1"/>
</dbReference>
<gene>
    <name evidence="2" type="ORF">SE18_16460</name>
</gene>
<feature type="domain" description="DinB-like" evidence="1">
    <location>
        <begin position="21"/>
        <end position="155"/>
    </location>
</feature>
<name>A0A0P6XZG7_9CHLR</name>
<dbReference type="InterPro" id="IPR024775">
    <property type="entry name" value="DinB-like"/>
</dbReference>
<evidence type="ECO:0000313" key="2">
    <source>
        <dbReference type="EMBL" id="KPL85273.1"/>
    </source>
</evidence>
<protein>
    <recommendedName>
        <fullName evidence="1">DinB-like domain-containing protein</fullName>
    </recommendedName>
</protein>
<evidence type="ECO:0000313" key="3">
    <source>
        <dbReference type="Proteomes" id="UP000050277"/>
    </source>
</evidence>
<evidence type="ECO:0000259" key="1">
    <source>
        <dbReference type="Pfam" id="PF12867"/>
    </source>
</evidence>
<dbReference type="InterPro" id="IPR034660">
    <property type="entry name" value="DinB/YfiT-like"/>
</dbReference>
<organism evidence="2 3">
    <name type="scientific">Herpetosiphon geysericola</name>
    <dbReference type="NCBI Taxonomy" id="70996"/>
    <lineage>
        <taxon>Bacteria</taxon>
        <taxon>Bacillati</taxon>
        <taxon>Chloroflexota</taxon>
        <taxon>Chloroflexia</taxon>
        <taxon>Herpetosiphonales</taxon>
        <taxon>Herpetosiphonaceae</taxon>
        <taxon>Herpetosiphon</taxon>
    </lineage>
</organism>
<proteinExistence type="predicted"/>
<accession>A0A0P6XZG7</accession>
<sequence length="163" mass="18671">MSDSSLINSMLRWHVPLMSRTLETLGHILARVSQQQATTLRDGAAGWTVLEVVCHLRDYDQIFQERATSIIEQDNPLFQSYSPDELARERNYNASDLHAVYAELCVSRTRYVEFFQSLNPDQWQRQGTHAKLGAFSLADALMQVTGHDLIHLEQITRILLQAE</sequence>
<dbReference type="STRING" id="70996.SE18_16460"/>
<reference evidence="2 3" key="1">
    <citation type="submission" date="2015-07" db="EMBL/GenBank/DDBJ databases">
        <title>Whole genome sequence of Herpetosiphon geysericola DSM 7119.</title>
        <authorList>
            <person name="Hemp J."/>
            <person name="Ward L.M."/>
            <person name="Pace L.A."/>
            <person name="Fischer W.W."/>
        </authorList>
    </citation>
    <scope>NUCLEOTIDE SEQUENCE [LARGE SCALE GENOMIC DNA]</scope>
    <source>
        <strain evidence="2 3">DSM 7119</strain>
    </source>
</reference>
<dbReference type="AlphaFoldDB" id="A0A0P6XZG7"/>
<dbReference type="SUPFAM" id="SSF109854">
    <property type="entry name" value="DinB/YfiT-like putative metalloenzymes"/>
    <property type="match status" value="1"/>
</dbReference>
<dbReference type="Proteomes" id="UP000050277">
    <property type="component" value="Unassembled WGS sequence"/>
</dbReference>
<dbReference type="EMBL" id="LGKP01000025">
    <property type="protein sequence ID" value="KPL85273.1"/>
    <property type="molecule type" value="Genomic_DNA"/>
</dbReference>
<comment type="caution">
    <text evidence="2">The sequence shown here is derived from an EMBL/GenBank/DDBJ whole genome shotgun (WGS) entry which is preliminary data.</text>
</comment>
<dbReference type="OrthoDB" id="2374795at2"/>
<keyword evidence="3" id="KW-1185">Reference proteome</keyword>
<dbReference type="Pfam" id="PF12867">
    <property type="entry name" value="DinB_2"/>
    <property type="match status" value="1"/>
</dbReference>
<dbReference type="Gene3D" id="1.20.120.450">
    <property type="entry name" value="dinb family like domain"/>
    <property type="match status" value="1"/>
</dbReference>